<keyword evidence="4" id="KW-1185">Reference proteome</keyword>
<name>A0AA36HIS8_9DINO</name>
<dbReference type="GO" id="GO:0005524">
    <property type="term" value="F:ATP binding"/>
    <property type="evidence" value="ECO:0007669"/>
    <property type="project" value="InterPro"/>
</dbReference>
<dbReference type="AlphaFoldDB" id="A0AA36HIS8"/>
<dbReference type="PANTHER" id="PTHR47197">
    <property type="entry name" value="PROTEIN NIRF"/>
    <property type="match status" value="1"/>
</dbReference>
<comment type="caution">
    <text evidence="3">The sequence shown here is derived from an EMBL/GenBank/DDBJ whole genome shotgun (WGS) entry which is preliminary data.</text>
</comment>
<accession>A0AA36HIS8</accession>
<evidence type="ECO:0000313" key="4">
    <source>
        <dbReference type="Proteomes" id="UP001178507"/>
    </source>
</evidence>
<protein>
    <recommendedName>
        <fullName evidence="2">YNCE-like beta-propeller domain-containing protein</fullName>
    </recommendedName>
</protein>
<dbReference type="GO" id="GO:0006040">
    <property type="term" value="P:amino sugar metabolic process"/>
    <property type="evidence" value="ECO:0007669"/>
    <property type="project" value="InterPro"/>
</dbReference>
<dbReference type="SUPFAM" id="SSF53067">
    <property type="entry name" value="Actin-like ATPase domain"/>
    <property type="match status" value="1"/>
</dbReference>
<dbReference type="InterPro" id="IPR005338">
    <property type="entry name" value="Anhydro_N_Ac-Mur_kinase"/>
</dbReference>
<dbReference type="PANTHER" id="PTHR47197:SF3">
    <property type="entry name" value="DIHYDRO-HEME D1 DEHYDROGENASE"/>
    <property type="match status" value="1"/>
</dbReference>
<dbReference type="InterPro" id="IPR043129">
    <property type="entry name" value="ATPase_NBD"/>
</dbReference>
<sequence>MEALARTLVGTDREPLCFLNIGGVSNLTFISGDHLLAFDIGPGNALLDDWIRVHGAGDYDAGGVISAKGRADEERLIEALKHPFLLETGPKSLDRYSFSADFVEGMSLEDGAATLLTFTAEAIAKAETLLPQKPGLWLVCGGGRHNPVLMQALRVRLAGDVVSADDYGIDGDALEAQAMAFLGARLKEMSFTRYLITTASTVCLVAGTALSASAATLIVGNKYAGTVSFIDLESGQEVKRPVTGGSPHELVLSPDGEQVVVVSYLEDGYIGRELNVFDVATAAHLKTIDISPHMAPHGIAWLGDTDSVIVTTEETRDVITVDVVKGTVTGQAGPGLIGTHLLALSPDSSTAYVTSRGSDKVSVVDAKTMKITHTANTDVGPEAVDVSPDGKQLWVGNNQSETIIVFDPQTMERQEVIEAGFLPIRVRFHPEGQAVAVADLRGDRVVVYESGNREVKAEIDLAPHGAYGPASLLFSPDGNSLFVGAQDGARVAEIDTSSWSVIRVIETDEGADGLAYSDMKVSV</sequence>
<dbReference type="GO" id="GO:0016773">
    <property type="term" value="F:phosphotransferase activity, alcohol group as acceptor"/>
    <property type="evidence" value="ECO:0007669"/>
    <property type="project" value="InterPro"/>
</dbReference>
<keyword evidence="1" id="KW-0732">Signal</keyword>
<proteinExistence type="predicted"/>
<feature type="domain" description="YNCE-like beta-propeller" evidence="2">
    <location>
        <begin position="336"/>
        <end position="498"/>
    </location>
</feature>
<dbReference type="Proteomes" id="UP001178507">
    <property type="component" value="Unassembled WGS sequence"/>
</dbReference>
<reference evidence="3" key="1">
    <citation type="submission" date="2023-08" db="EMBL/GenBank/DDBJ databases">
        <authorList>
            <person name="Chen Y."/>
            <person name="Shah S."/>
            <person name="Dougan E. K."/>
            <person name="Thang M."/>
            <person name="Chan C."/>
        </authorList>
    </citation>
    <scope>NUCLEOTIDE SEQUENCE</scope>
</reference>
<evidence type="ECO:0000256" key="1">
    <source>
        <dbReference type="ARBA" id="ARBA00022729"/>
    </source>
</evidence>
<evidence type="ECO:0000259" key="2">
    <source>
        <dbReference type="Pfam" id="PF21783"/>
    </source>
</evidence>
<dbReference type="InterPro" id="IPR048433">
    <property type="entry name" value="YNCE-like_beta-prop"/>
</dbReference>
<dbReference type="GO" id="GO:0009254">
    <property type="term" value="P:peptidoglycan turnover"/>
    <property type="evidence" value="ECO:0007669"/>
    <property type="project" value="InterPro"/>
</dbReference>
<organism evidence="3 4">
    <name type="scientific">Effrenium voratum</name>
    <dbReference type="NCBI Taxonomy" id="2562239"/>
    <lineage>
        <taxon>Eukaryota</taxon>
        <taxon>Sar</taxon>
        <taxon>Alveolata</taxon>
        <taxon>Dinophyceae</taxon>
        <taxon>Suessiales</taxon>
        <taxon>Symbiodiniaceae</taxon>
        <taxon>Effrenium</taxon>
    </lineage>
</organism>
<dbReference type="Pfam" id="PF03702">
    <property type="entry name" value="AnmK"/>
    <property type="match status" value="1"/>
</dbReference>
<dbReference type="Gene3D" id="3.30.420.40">
    <property type="match status" value="1"/>
</dbReference>
<dbReference type="Pfam" id="PF21783">
    <property type="entry name" value="YNCE"/>
    <property type="match status" value="1"/>
</dbReference>
<gene>
    <name evidence="3" type="ORF">EVOR1521_LOCUS601</name>
</gene>
<dbReference type="InterPro" id="IPR015943">
    <property type="entry name" value="WD40/YVTN_repeat-like_dom_sf"/>
</dbReference>
<dbReference type="InterPro" id="IPR051200">
    <property type="entry name" value="Host-pathogen_enzymatic-act"/>
</dbReference>
<dbReference type="Gene3D" id="2.130.10.10">
    <property type="entry name" value="YVTN repeat-like/Quinoprotein amine dehydrogenase"/>
    <property type="match status" value="2"/>
</dbReference>
<dbReference type="SUPFAM" id="SSF50974">
    <property type="entry name" value="Nitrous oxide reductase, N-terminal domain"/>
    <property type="match status" value="1"/>
</dbReference>
<evidence type="ECO:0000313" key="3">
    <source>
        <dbReference type="EMBL" id="CAJ1369956.1"/>
    </source>
</evidence>
<dbReference type="InterPro" id="IPR011045">
    <property type="entry name" value="N2O_reductase_N"/>
</dbReference>
<dbReference type="EMBL" id="CAUJNA010000001">
    <property type="protein sequence ID" value="CAJ1369956.1"/>
    <property type="molecule type" value="Genomic_DNA"/>
</dbReference>